<sequence length="147" mass="16665">MRATILLNLALAISTATAYDSCLVDSSWIGCVSTRRNSASSFCSSVATLPLSQATSYLVLYISIFEWGYGTFYDNTGESDHNAKRQQHTYSHKDDSFTPYRDTLWGDDNLSAKRDDKRGNSSAIKYIKLKRKLKLKHGRSKPWIRLQ</sequence>
<proteinExistence type="predicted"/>
<organism evidence="1 2">
    <name type="scientific">Nemania bipapillata</name>
    <dbReference type="NCBI Taxonomy" id="110536"/>
    <lineage>
        <taxon>Eukaryota</taxon>
        <taxon>Fungi</taxon>
        <taxon>Dikarya</taxon>
        <taxon>Ascomycota</taxon>
        <taxon>Pezizomycotina</taxon>
        <taxon>Sordariomycetes</taxon>
        <taxon>Xylariomycetidae</taxon>
        <taxon>Xylariales</taxon>
        <taxon>Xylariaceae</taxon>
        <taxon>Nemania</taxon>
    </lineage>
</organism>
<comment type="caution">
    <text evidence="1">The sequence shown here is derived from an EMBL/GenBank/DDBJ whole genome shotgun (WGS) entry which is preliminary data.</text>
</comment>
<reference evidence="1" key="1">
    <citation type="submission" date="2022-11" db="EMBL/GenBank/DDBJ databases">
        <title>Genome Sequence of Nemania bipapillata.</title>
        <authorList>
            <person name="Buettner E."/>
        </authorList>
    </citation>
    <scope>NUCLEOTIDE SEQUENCE</scope>
    <source>
        <strain evidence="1">CP14</strain>
    </source>
</reference>
<dbReference type="Proteomes" id="UP001153334">
    <property type="component" value="Unassembled WGS sequence"/>
</dbReference>
<evidence type="ECO:0000313" key="1">
    <source>
        <dbReference type="EMBL" id="KAJ8107393.1"/>
    </source>
</evidence>
<protein>
    <submittedName>
        <fullName evidence="1">Uncharacterized protein</fullName>
    </submittedName>
</protein>
<accession>A0ACC2HX56</accession>
<name>A0ACC2HX56_9PEZI</name>
<gene>
    <name evidence="1" type="ORF">ONZ43_g6746</name>
</gene>
<keyword evidence="2" id="KW-1185">Reference proteome</keyword>
<dbReference type="EMBL" id="JAPESX010002542">
    <property type="protein sequence ID" value="KAJ8107393.1"/>
    <property type="molecule type" value="Genomic_DNA"/>
</dbReference>
<evidence type="ECO:0000313" key="2">
    <source>
        <dbReference type="Proteomes" id="UP001153334"/>
    </source>
</evidence>